<evidence type="ECO:0000313" key="4">
    <source>
        <dbReference type="Proteomes" id="UP000176282"/>
    </source>
</evidence>
<dbReference type="STRING" id="1798680.A3J66_04295"/>
<sequence>MVEIIPALLVHDKKTFIAQTRAVEMLVSLVQIDIADGIFVPNTTWAEPKDVKESLQIDCELHLMVQDPLTEIRKWADEDVPQVKRVLIHYESDPEHISDILAQAHSYGWEVGLVINPPTPVSAIENLIEEVDTVMCMGVTPGKQGQPFVPEVLEKIRQLHEQHPSLPIAVDGHVDQETIPKLIQAGATRLGIGSAIYNEAATPAENIQHLKQIIEGLTETI</sequence>
<dbReference type="GO" id="GO:0005975">
    <property type="term" value="P:carbohydrate metabolic process"/>
    <property type="evidence" value="ECO:0007669"/>
    <property type="project" value="InterPro"/>
</dbReference>
<dbReference type="EMBL" id="MFQB01000035">
    <property type="protein sequence ID" value="OGH66476.1"/>
    <property type="molecule type" value="Genomic_DNA"/>
</dbReference>
<proteinExistence type="predicted"/>
<evidence type="ECO:0008006" key="5">
    <source>
        <dbReference type="Google" id="ProtNLM"/>
    </source>
</evidence>
<dbReference type="GO" id="GO:0046872">
    <property type="term" value="F:metal ion binding"/>
    <property type="evidence" value="ECO:0007669"/>
    <property type="project" value="UniProtKB-KW"/>
</dbReference>
<dbReference type="Gene3D" id="3.20.20.70">
    <property type="entry name" value="Aldolase class I"/>
    <property type="match status" value="1"/>
</dbReference>
<reference evidence="3 4" key="1">
    <citation type="journal article" date="2016" name="Nat. Commun.">
        <title>Thousands of microbial genomes shed light on interconnected biogeochemical processes in an aquifer system.</title>
        <authorList>
            <person name="Anantharaman K."/>
            <person name="Brown C.T."/>
            <person name="Hug L.A."/>
            <person name="Sharon I."/>
            <person name="Castelle C.J."/>
            <person name="Probst A.J."/>
            <person name="Thomas B.C."/>
            <person name="Singh A."/>
            <person name="Wilkins M.J."/>
            <person name="Karaoz U."/>
            <person name="Brodie E.L."/>
            <person name="Williams K.H."/>
            <person name="Hubbard S.S."/>
            <person name="Banfield J.F."/>
        </authorList>
    </citation>
    <scope>NUCLEOTIDE SEQUENCE [LARGE SCALE GENOMIC DNA]</scope>
</reference>
<dbReference type="Pfam" id="PF00834">
    <property type="entry name" value="Ribul_P_3_epim"/>
    <property type="match status" value="1"/>
</dbReference>
<dbReference type="Proteomes" id="UP000176282">
    <property type="component" value="Unassembled WGS sequence"/>
</dbReference>
<evidence type="ECO:0000313" key="3">
    <source>
        <dbReference type="EMBL" id="OGH66476.1"/>
    </source>
</evidence>
<dbReference type="InterPro" id="IPR013785">
    <property type="entry name" value="Aldolase_TIM"/>
</dbReference>
<dbReference type="PANTHER" id="PTHR11749">
    <property type="entry name" value="RIBULOSE-5-PHOSPHATE-3-EPIMERASE"/>
    <property type="match status" value="1"/>
</dbReference>
<protein>
    <recommendedName>
        <fullName evidence="5">Ribulose-phosphate 3-epimerase</fullName>
    </recommendedName>
</protein>
<gene>
    <name evidence="3" type="ORF">A3J66_04295</name>
</gene>
<dbReference type="GO" id="GO:0016857">
    <property type="term" value="F:racemase and epimerase activity, acting on carbohydrates and derivatives"/>
    <property type="evidence" value="ECO:0007669"/>
    <property type="project" value="InterPro"/>
</dbReference>
<evidence type="ECO:0000256" key="1">
    <source>
        <dbReference type="ARBA" id="ARBA00022723"/>
    </source>
</evidence>
<dbReference type="InterPro" id="IPR011060">
    <property type="entry name" value="RibuloseP-bd_barrel"/>
</dbReference>
<dbReference type="SUPFAM" id="SSF51366">
    <property type="entry name" value="Ribulose-phoshate binding barrel"/>
    <property type="match status" value="1"/>
</dbReference>
<organism evidence="3 4">
    <name type="scientific">Candidatus Magasanikbacteria bacterium RIFCSPHIGHO2_02_FULL_47_14</name>
    <dbReference type="NCBI Taxonomy" id="1798680"/>
    <lineage>
        <taxon>Bacteria</taxon>
        <taxon>Candidatus Magasanikiibacteriota</taxon>
    </lineage>
</organism>
<comment type="caution">
    <text evidence="3">The sequence shown here is derived from an EMBL/GenBank/DDBJ whole genome shotgun (WGS) entry which is preliminary data.</text>
</comment>
<dbReference type="InterPro" id="IPR000056">
    <property type="entry name" value="Ribul_P_3_epim-like"/>
</dbReference>
<keyword evidence="2" id="KW-0413">Isomerase</keyword>
<evidence type="ECO:0000256" key="2">
    <source>
        <dbReference type="ARBA" id="ARBA00023235"/>
    </source>
</evidence>
<dbReference type="AlphaFoldDB" id="A0A1F6M4D8"/>
<keyword evidence="1" id="KW-0479">Metal-binding</keyword>
<name>A0A1F6M4D8_9BACT</name>
<accession>A0A1F6M4D8</accession>